<protein>
    <submittedName>
        <fullName evidence="1">Uncharacterized protein</fullName>
    </submittedName>
</protein>
<reference evidence="1" key="1">
    <citation type="journal article" date="2021" name="New Phytol.">
        <title>Evolutionary innovations through gain and loss of genes in the ectomycorrhizal Boletales.</title>
        <authorList>
            <person name="Wu G."/>
            <person name="Miyauchi S."/>
            <person name="Morin E."/>
            <person name="Kuo A."/>
            <person name="Drula E."/>
            <person name="Varga T."/>
            <person name="Kohler A."/>
            <person name="Feng B."/>
            <person name="Cao Y."/>
            <person name="Lipzen A."/>
            <person name="Daum C."/>
            <person name="Hundley H."/>
            <person name="Pangilinan J."/>
            <person name="Johnson J."/>
            <person name="Barry K."/>
            <person name="LaButti K."/>
            <person name="Ng V."/>
            <person name="Ahrendt S."/>
            <person name="Min B."/>
            <person name="Choi I.G."/>
            <person name="Park H."/>
            <person name="Plett J.M."/>
            <person name="Magnuson J."/>
            <person name="Spatafora J.W."/>
            <person name="Nagy L.G."/>
            <person name="Henrissat B."/>
            <person name="Grigoriev I.V."/>
            <person name="Yang Z.L."/>
            <person name="Xu J."/>
            <person name="Martin F.M."/>
        </authorList>
    </citation>
    <scope>NUCLEOTIDE SEQUENCE</scope>
    <source>
        <strain evidence="1">KKN 215</strain>
    </source>
</reference>
<dbReference type="EMBL" id="JAEVFJ010000017">
    <property type="protein sequence ID" value="KAH8100123.1"/>
    <property type="molecule type" value="Genomic_DNA"/>
</dbReference>
<dbReference type="AlphaFoldDB" id="A0A8K0XPZ2"/>
<evidence type="ECO:0000313" key="2">
    <source>
        <dbReference type="Proteomes" id="UP000813824"/>
    </source>
</evidence>
<accession>A0A8K0XPZ2</accession>
<gene>
    <name evidence="1" type="ORF">BXZ70DRAFT_940429</name>
</gene>
<proteinExistence type="predicted"/>
<comment type="caution">
    <text evidence="1">The sequence shown here is derived from an EMBL/GenBank/DDBJ whole genome shotgun (WGS) entry which is preliminary data.</text>
</comment>
<organism evidence="1 2">
    <name type="scientific">Cristinia sonorae</name>
    <dbReference type="NCBI Taxonomy" id="1940300"/>
    <lineage>
        <taxon>Eukaryota</taxon>
        <taxon>Fungi</taxon>
        <taxon>Dikarya</taxon>
        <taxon>Basidiomycota</taxon>
        <taxon>Agaricomycotina</taxon>
        <taxon>Agaricomycetes</taxon>
        <taxon>Agaricomycetidae</taxon>
        <taxon>Agaricales</taxon>
        <taxon>Pleurotineae</taxon>
        <taxon>Stephanosporaceae</taxon>
        <taxon>Cristinia</taxon>
    </lineage>
</organism>
<keyword evidence="2" id="KW-1185">Reference proteome</keyword>
<sequence length="91" mass="9910">MPLGVDKLLLFSHVSTNCLFAFTVFTTNGNPITTPNALLETRCFEGHGIDIVQLNSLEACQWPPLDLALDCVIGCAFLARQRSTGATTLRK</sequence>
<name>A0A8K0XPZ2_9AGAR</name>
<dbReference type="Proteomes" id="UP000813824">
    <property type="component" value="Unassembled WGS sequence"/>
</dbReference>
<evidence type="ECO:0000313" key="1">
    <source>
        <dbReference type="EMBL" id="KAH8100123.1"/>
    </source>
</evidence>